<evidence type="ECO:0000313" key="2">
    <source>
        <dbReference type="EMBL" id="PWW77447.1"/>
    </source>
</evidence>
<feature type="region of interest" description="Disordered" evidence="1">
    <location>
        <begin position="1"/>
        <end position="117"/>
    </location>
</feature>
<dbReference type="AlphaFoldDB" id="A0A317SV66"/>
<feature type="compositionally biased region" description="Basic and acidic residues" evidence="1">
    <location>
        <begin position="54"/>
        <end position="63"/>
    </location>
</feature>
<gene>
    <name evidence="2" type="ORF">C7212DRAFT_277330</name>
</gene>
<protein>
    <submittedName>
        <fullName evidence="2">Uncharacterized protein</fullName>
    </submittedName>
</protein>
<dbReference type="EMBL" id="PYWC01000022">
    <property type="protein sequence ID" value="PWW77447.1"/>
    <property type="molecule type" value="Genomic_DNA"/>
</dbReference>
<feature type="compositionally biased region" description="Polar residues" evidence="1">
    <location>
        <begin position="1"/>
        <end position="21"/>
    </location>
</feature>
<sequence length="145" mass="16403">MSPITPLSTKTDTFSSITPLNTKTHTFSSTTTSSTTTSPECSPTTSSSPSNDNHTSRFFDKVKSFVPHHHHHQHHHYHHHQSKKPYLQPPADVPQQYTRPRSSGSMRGAQRRPPAALTFGRHTNEWLFGGVSVRRTVSMFFQHDN</sequence>
<dbReference type="OrthoDB" id="5226202at2759"/>
<evidence type="ECO:0000256" key="1">
    <source>
        <dbReference type="SAM" id="MobiDB-lite"/>
    </source>
</evidence>
<keyword evidence="3" id="KW-1185">Reference proteome</keyword>
<feature type="compositionally biased region" description="Polar residues" evidence="1">
    <location>
        <begin position="95"/>
        <end position="105"/>
    </location>
</feature>
<organism evidence="2 3">
    <name type="scientific">Tuber magnatum</name>
    <name type="common">white Piedmont truffle</name>
    <dbReference type="NCBI Taxonomy" id="42249"/>
    <lineage>
        <taxon>Eukaryota</taxon>
        <taxon>Fungi</taxon>
        <taxon>Dikarya</taxon>
        <taxon>Ascomycota</taxon>
        <taxon>Pezizomycotina</taxon>
        <taxon>Pezizomycetes</taxon>
        <taxon>Pezizales</taxon>
        <taxon>Tuberaceae</taxon>
        <taxon>Tuber</taxon>
    </lineage>
</organism>
<evidence type="ECO:0000313" key="3">
    <source>
        <dbReference type="Proteomes" id="UP000246991"/>
    </source>
</evidence>
<proteinExistence type="predicted"/>
<accession>A0A317SV66</accession>
<name>A0A317SV66_9PEZI</name>
<feature type="compositionally biased region" description="Low complexity" evidence="1">
    <location>
        <begin position="22"/>
        <end position="50"/>
    </location>
</feature>
<dbReference type="Proteomes" id="UP000246991">
    <property type="component" value="Unassembled WGS sequence"/>
</dbReference>
<reference evidence="2 3" key="1">
    <citation type="submission" date="2018-03" db="EMBL/GenBank/DDBJ databases">
        <title>Genomes of Pezizomycetes fungi and the evolution of truffles.</title>
        <authorList>
            <person name="Murat C."/>
            <person name="Payen T."/>
            <person name="Noel B."/>
            <person name="Kuo A."/>
            <person name="Martin F.M."/>
        </authorList>
    </citation>
    <scope>NUCLEOTIDE SEQUENCE [LARGE SCALE GENOMIC DNA]</scope>
    <source>
        <strain evidence="2">091103-1</strain>
    </source>
</reference>
<feature type="compositionally biased region" description="Basic residues" evidence="1">
    <location>
        <begin position="66"/>
        <end position="83"/>
    </location>
</feature>
<comment type="caution">
    <text evidence="2">The sequence shown here is derived from an EMBL/GenBank/DDBJ whole genome shotgun (WGS) entry which is preliminary data.</text>
</comment>